<organism evidence="3 4">
    <name type="scientific">Roridomyces roridus</name>
    <dbReference type="NCBI Taxonomy" id="1738132"/>
    <lineage>
        <taxon>Eukaryota</taxon>
        <taxon>Fungi</taxon>
        <taxon>Dikarya</taxon>
        <taxon>Basidiomycota</taxon>
        <taxon>Agaricomycotina</taxon>
        <taxon>Agaricomycetes</taxon>
        <taxon>Agaricomycetidae</taxon>
        <taxon>Agaricales</taxon>
        <taxon>Marasmiineae</taxon>
        <taxon>Mycenaceae</taxon>
        <taxon>Roridomyces</taxon>
    </lineage>
</organism>
<dbReference type="AlphaFoldDB" id="A0AAD7C9D5"/>
<dbReference type="InterPro" id="IPR002048">
    <property type="entry name" value="EF_hand_dom"/>
</dbReference>
<feature type="region of interest" description="Disordered" evidence="1">
    <location>
        <begin position="1"/>
        <end position="136"/>
    </location>
</feature>
<dbReference type="GO" id="GO:0005509">
    <property type="term" value="F:calcium ion binding"/>
    <property type="evidence" value="ECO:0007669"/>
    <property type="project" value="InterPro"/>
</dbReference>
<feature type="region of interest" description="Disordered" evidence="1">
    <location>
        <begin position="168"/>
        <end position="190"/>
    </location>
</feature>
<protein>
    <recommendedName>
        <fullName evidence="2">EF-hand domain-containing protein</fullName>
    </recommendedName>
</protein>
<feature type="compositionally biased region" description="Pro residues" evidence="1">
    <location>
        <begin position="849"/>
        <end position="864"/>
    </location>
</feature>
<evidence type="ECO:0000313" key="3">
    <source>
        <dbReference type="EMBL" id="KAJ7642142.1"/>
    </source>
</evidence>
<evidence type="ECO:0000256" key="1">
    <source>
        <dbReference type="SAM" id="MobiDB-lite"/>
    </source>
</evidence>
<dbReference type="InterPro" id="IPR018247">
    <property type="entry name" value="EF_Hand_1_Ca_BS"/>
</dbReference>
<sequence length="954" mass="107329">MLSPTPKSPALFPQRGRTGREDDDPRSSWDDFDRDTPEREGETPVKRRQSPFSNLFRRRRRSSAARPSTADGVRNVSDPLPPVPPLPIYNHTRNLSDPQSSNTSKSSDSSPSLLSSGSGPTQHQRQHSKPRWEEDALSTAHALFPTPTTPLMATAAVIAAGAGGRRRGIDGLPGSGGHGHGLRGNDSSERMDKAKMAGSIGPLITMGMENLHKASSVIEGVVDSDSWSVDKADVTAVFAPARDVIAILDSMTKYIPVFMVAESVLSIIVAHELERNENDKYILVVYHSMTTFWITLCDLQMLLRVAEGIKGPWKEFFEKVNETMNDFGNFSEVYYKHGHFVRTLRSGEYRKKLTSFATTFTDHKTQLQFLLTEHTALEITDVRTSVNGVAAKLESVEAKLDRALELVGRQTEMEVVIAREVKRGGGEGVLQDPQFLDELARKHFGATDGLETQIHAGVQQGLEEALKANLPAFSLRVEAYQKEMMETLERTTEAILHQLNSGQYQLIKDEDIRTVWKTVHNHFAQKFGDHRHNTGEMHPEQWTLNVLSQVIYYPNISDAIDDDGSGYISVQEVNQFFKARPEKWSAVQWLAFWAAGWKQNALKYVLMILSQLENTNPRSYQTRCKTLFSTLESTAHTVLPQNMRPVKNYIKGSGLSELWLIVNSITPDHGHGHRSLRQAPETGPLNALRAEVMEGSMRRVGERLERMKYQLDRPETISAVLATHRLEGSILCLLELLLERHVKIIQTANTLVLAPREFDAMAASLRNVVLAFNTRYCTLMQSWKQQRLETDCLVQWFAGGIFGDWNKVFQDHDHTASNHIASRDATDSQYAPPAIASRCPRKHLVIPDPGSPPPRILPSPPLHPLGPRHRSRAEYEQRHRTDNEYFHPRFEFERTMPGGNIVDPESIPEVYRKRTAKPKLEDRITAIESELGDIKDMLGQLMLLSSSSPKRPPL</sequence>
<feature type="region of interest" description="Disordered" evidence="1">
    <location>
        <begin position="848"/>
        <end position="878"/>
    </location>
</feature>
<reference evidence="3" key="1">
    <citation type="submission" date="2023-03" db="EMBL/GenBank/DDBJ databases">
        <title>Massive genome expansion in bonnet fungi (Mycena s.s.) driven by repeated elements and novel gene families across ecological guilds.</title>
        <authorList>
            <consortium name="Lawrence Berkeley National Laboratory"/>
            <person name="Harder C.B."/>
            <person name="Miyauchi S."/>
            <person name="Viragh M."/>
            <person name="Kuo A."/>
            <person name="Thoen E."/>
            <person name="Andreopoulos B."/>
            <person name="Lu D."/>
            <person name="Skrede I."/>
            <person name="Drula E."/>
            <person name="Henrissat B."/>
            <person name="Morin E."/>
            <person name="Kohler A."/>
            <person name="Barry K."/>
            <person name="LaButti K."/>
            <person name="Morin E."/>
            <person name="Salamov A."/>
            <person name="Lipzen A."/>
            <person name="Mereny Z."/>
            <person name="Hegedus B."/>
            <person name="Baldrian P."/>
            <person name="Stursova M."/>
            <person name="Weitz H."/>
            <person name="Taylor A."/>
            <person name="Grigoriev I.V."/>
            <person name="Nagy L.G."/>
            <person name="Martin F."/>
            <person name="Kauserud H."/>
        </authorList>
    </citation>
    <scope>NUCLEOTIDE SEQUENCE</scope>
    <source>
        <strain evidence="3">9284</strain>
    </source>
</reference>
<gene>
    <name evidence="3" type="ORF">FB45DRAFT_1054454</name>
</gene>
<accession>A0AAD7C9D5</accession>
<proteinExistence type="predicted"/>
<feature type="domain" description="EF-hand" evidence="2">
    <location>
        <begin position="558"/>
        <end position="583"/>
    </location>
</feature>
<keyword evidence="4" id="KW-1185">Reference proteome</keyword>
<dbReference type="EMBL" id="JARKIF010000004">
    <property type="protein sequence ID" value="KAJ7642142.1"/>
    <property type="molecule type" value="Genomic_DNA"/>
</dbReference>
<evidence type="ECO:0000313" key="4">
    <source>
        <dbReference type="Proteomes" id="UP001221142"/>
    </source>
</evidence>
<evidence type="ECO:0000259" key="2">
    <source>
        <dbReference type="PROSITE" id="PS50222"/>
    </source>
</evidence>
<dbReference type="Proteomes" id="UP001221142">
    <property type="component" value="Unassembled WGS sequence"/>
</dbReference>
<comment type="caution">
    <text evidence="3">The sequence shown here is derived from an EMBL/GenBank/DDBJ whole genome shotgun (WGS) entry which is preliminary data.</text>
</comment>
<name>A0AAD7C9D5_9AGAR</name>
<dbReference type="PROSITE" id="PS50222">
    <property type="entry name" value="EF_HAND_2"/>
    <property type="match status" value="1"/>
</dbReference>
<feature type="compositionally biased region" description="Basic and acidic residues" evidence="1">
    <location>
        <begin position="18"/>
        <end position="45"/>
    </location>
</feature>
<feature type="compositionally biased region" description="Low complexity" evidence="1">
    <location>
        <begin position="96"/>
        <end position="122"/>
    </location>
</feature>
<dbReference type="PROSITE" id="PS00018">
    <property type="entry name" value="EF_HAND_1"/>
    <property type="match status" value="1"/>
</dbReference>